<dbReference type="GeneID" id="19892811"/>
<dbReference type="PANTHER" id="PTHR31468:SF2">
    <property type="entry name" value="1,3-BETA-GLUCANOSYLTRANSFERASE GAS1"/>
    <property type="match status" value="1"/>
</dbReference>
<evidence type="ECO:0000256" key="1">
    <source>
        <dbReference type="ARBA" id="ARBA00004609"/>
    </source>
</evidence>
<dbReference type="InterPro" id="IPR012946">
    <property type="entry name" value="X8"/>
</dbReference>
<organism evidence="11 12">
    <name type="scientific">Beauveria bassiana (strain ARSEF 2860)</name>
    <name type="common">White muscardine disease fungus</name>
    <name type="synonym">Tritirachium shiotae</name>
    <dbReference type="NCBI Taxonomy" id="655819"/>
    <lineage>
        <taxon>Eukaryota</taxon>
        <taxon>Fungi</taxon>
        <taxon>Dikarya</taxon>
        <taxon>Ascomycota</taxon>
        <taxon>Pezizomycotina</taxon>
        <taxon>Sordariomycetes</taxon>
        <taxon>Hypocreomycetidae</taxon>
        <taxon>Hypocreales</taxon>
        <taxon>Cordycipitaceae</taxon>
        <taxon>Beauveria</taxon>
    </lineage>
</organism>
<keyword evidence="4 9" id="KW-0732">Signal</keyword>
<dbReference type="PANTHER" id="PTHR31468">
    <property type="entry name" value="1,3-BETA-GLUCANOSYLTRANSFERASE GAS1"/>
    <property type="match status" value="1"/>
</dbReference>
<keyword evidence="12" id="KW-1185">Reference proteome</keyword>
<dbReference type="Pfam" id="PF03198">
    <property type="entry name" value="Glyco_hydro_72"/>
    <property type="match status" value="1"/>
</dbReference>
<comment type="function">
    <text evidence="9">Splits internally a 1,3-beta-glucan molecule and transfers the newly generated reducing end (the donor) to the non-reducing end of another 1,3-beta-glucan molecule (the acceptor) forming a 1,3-beta linkage, resulting in the elongation of 1,3-beta-glucan chains in the cell wall.</text>
</comment>
<evidence type="ECO:0000256" key="3">
    <source>
        <dbReference type="ARBA" id="ARBA00022622"/>
    </source>
</evidence>
<protein>
    <recommendedName>
        <fullName evidence="9">1,3-beta-glucanosyltransferase</fullName>
        <ecNumber evidence="9">2.4.1.-</ecNumber>
    </recommendedName>
</protein>
<dbReference type="InterPro" id="IPR017853">
    <property type="entry name" value="GH"/>
</dbReference>
<comment type="similarity">
    <text evidence="2 9">Belongs to the glycosyl hydrolase 72 family.</text>
</comment>
<evidence type="ECO:0000256" key="4">
    <source>
        <dbReference type="ARBA" id="ARBA00022729"/>
    </source>
</evidence>
<evidence type="ECO:0000313" key="11">
    <source>
        <dbReference type="EMBL" id="EJP61263.1"/>
    </source>
</evidence>
<comment type="subcellular location">
    <subcellularLocation>
        <location evidence="1 9">Cell membrane</location>
        <topology evidence="1 9">Lipid-anchor</topology>
        <topology evidence="1 9">GPI-anchor</topology>
    </subcellularLocation>
</comment>
<dbReference type="FunCoup" id="J5J3E8">
    <property type="interactions" value="140"/>
</dbReference>
<dbReference type="GO" id="GO:0042124">
    <property type="term" value="F:1,3-beta-glucanosyltransferase activity"/>
    <property type="evidence" value="ECO:0007669"/>
    <property type="project" value="TreeGrafter"/>
</dbReference>
<evidence type="ECO:0000256" key="8">
    <source>
        <dbReference type="ARBA" id="ARBA00023288"/>
    </source>
</evidence>
<dbReference type="GO" id="GO:0098552">
    <property type="term" value="C:side of membrane"/>
    <property type="evidence" value="ECO:0007669"/>
    <property type="project" value="UniProtKB-KW"/>
</dbReference>
<gene>
    <name evidence="11" type="ORF">BBA_09799</name>
</gene>
<dbReference type="InterPro" id="IPR004886">
    <property type="entry name" value="Glucanosyltransferase"/>
</dbReference>
<evidence type="ECO:0000256" key="7">
    <source>
        <dbReference type="ARBA" id="ARBA00023180"/>
    </source>
</evidence>
<name>J5J3E8_BEAB2</name>
<dbReference type="FunFam" id="3.20.20.80:FF:000038">
    <property type="entry name" value="1,3-beta-glucanosyltransferase"/>
    <property type="match status" value="1"/>
</dbReference>
<keyword evidence="9 11" id="KW-0808">Transferase</keyword>
<dbReference type="Proteomes" id="UP000002762">
    <property type="component" value="Unassembled WGS sequence"/>
</dbReference>
<evidence type="ECO:0000313" key="12">
    <source>
        <dbReference type="Proteomes" id="UP000002762"/>
    </source>
</evidence>
<feature type="signal peptide" evidence="9">
    <location>
        <begin position="1"/>
        <end position="18"/>
    </location>
</feature>
<sequence length="699" mass="75619">MKLIYLRTFLVGFASVAAADLPSIKAKGSKFLLPDGTQFFIKGVAYQQDIGAGGAGSISSAPTTYLDPLADKKSCERDVPLLKELGTNTIRTYAIDPEADHSFCMNLLQEAGIYVIADLGEPALSINREEPQWNTELFGRYQKVIDSLSPYSNVIGYFAGNEVTNAKNNTGASAYVKAAIRDSKKYIKEKHNSRWLGVGYATNDDTDIRTELSNYFNCDSQDDSADFWGYNIYSWCGDSTMQVSGYDKQAEFFSNYSIPVFFAEYGCNDGGGAEARIFTDTEALYSREMASVFSGGIVYMYFQEANDFGLVRVENGEAVKMKNFEVLKKQLAKIDPKGSDSTAELQLSECPVISQNWQANKALPTTPDKALCDCMVSSLTCVPKANLDKKQFARIFGFVCGNANRGLCAGISGNTTSGVYGAYSMCEASAKLAFVMDGYYKKQNSGAFACDFGGAAEVQKAIVEPKCEGMLKEAKKVNEHAATATTATPKATSTKDSKSATNAASFSILLFILAVSVDYSFDPSVLTARLTRVEDLTAIAGCASAICLSPEPAKRICYDENGATPQNLNMKEVAFIARYLRRYQAQAIKAGRSPFWKMNEADADNCAEWQVSSKGKTWAPAKLVGDDSAAVTFEDIANTIDAAVKAGDTDQSEAINGCGTAGGQMGVIVNTNDPLYQSKEFVDGGYTYEGIVIKSVHAP</sequence>
<evidence type="ECO:0000256" key="6">
    <source>
        <dbReference type="ARBA" id="ARBA00023157"/>
    </source>
</evidence>
<dbReference type="EC" id="2.4.1.-" evidence="9"/>
<accession>J5J3E8</accession>
<reference evidence="11 12" key="1">
    <citation type="journal article" date="2012" name="Sci. Rep.">
        <title>Genomic perspectives on the evolution of fungal entomopathogenicity in Beauveria bassiana.</title>
        <authorList>
            <person name="Xiao G."/>
            <person name="Ying S.H."/>
            <person name="Zheng P."/>
            <person name="Wang Z.L."/>
            <person name="Zhang S."/>
            <person name="Xie X.Q."/>
            <person name="Shang Y."/>
            <person name="St Leger R.J."/>
            <person name="Zhao G.P."/>
            <person name="Wang C."/>
            <person name="Feng M.G."/>
        </authorList>
    </citation>
    <scope>NUCLEOTIDE SEQUENCE [LARGE SCALE GENOMIC DNA]</scope>
    <source>
        <strain evidence="11 12">ARSEF 2860</strain>
    </source>
</reference>
<dbReference type="GO" id="GO:0071970">
    <property type="term" value="P:fungal-type cell wall (1-&gt;3)-beta-D-glucan biosynthetic process"/>
    <property type="evidence" value="ECO:0007669"/>
    <property type="project" value="TreeGrafter"/>
</dbReference>
<keyword evidence="8 9" id="KW-0449">Lipoprotein</keyword>
<dbReference type="Gene3D" id="3.20.20.80">
    <property type="entry name" value="Glycosidases"/>
    <property type="match status" value="1"/>
</dbReference>
<dbReference type="Gene3D" id="1.20.58.1040">
    <property type="match status" value="1"/>
</dbReference>
<dbReference type="SUPFAM" id="SSF51445">
    <property type="entry name" value="(Trans)glycosidases"/>
    <property type="match status" value="1"/>
</dbReference>
<keyword evidence="6" id="KW-1015">Disulfide bond</keyword>
<evidence type="ECO:0000256" key="9">
    <source>
        <dbReference type="RuleBase" id="RU361209"/>
    </source>
</evidence>
<proteinExistence type="inferred from homology"/>
<evidence type="ECO:0000259" key="10">
    <source>
        <dbReference type="SMART" id="SM00768"/>
    </source>
</evidence>
<dbReference type="STRING" id="655819.J5J3E8"/>
<evidence type="ECO:0000256" key="2">
    <source>
        <dbReference type="ARBA" id="ARBA00007528"/>
    </source>
</evidence>
<dbReference type="InParanoid" id="J5J3E8"/>
<dbReference type="EMBL" id="JH725217">
    <property type="protein sequence ID" value="EJP61263.1"/>
    <property type="molecule type" value="Genomic_DNA"/>
</dbReference>
<dbReference type="GO" id="GO:0005886">
    <property type="term" value="C:plasma membrane"/>
    <property type="evidence" value="ECO:0007669"/>
    <property type="project" value="UniProtKB-SubCell"/>
</dbReference>
<dbReference type="RefSeq" id="XP_008603118.1">
    <property type="nucleotide sequence ID" value="XM_008604896.1"/>
</dbReference>
<keyword evidence="5 9" id="KW-0472">Membrane</keyword>
<feature type="chain" id="PRO_5005136875" description="1,3-beta-glucanosyltransferase" evidence="9">
    <location>
        <begin position="19"/>
        <end position="699"/>
    </location>
</feature>
<keyword evidence="3 9" id="KW-0336">GPI-anchor</keyword>
<evidence type="ECO:0000256" key="5">
    <source>
        <dbReference type="ARBA" id="ARBA00023136"/>
    </source>
</evidence>
<dbReference type="GO" id="GO:0031505">
    <property type="term" value="P:fungal-type cell wall organization"/>
    <property type="evidence" value="ECO:0007669"/>
    <property type="project" value="TreeGrafter"/>
</dbReference>
<dbReference type="SMART" id="SM00768">
    <property type="entry name" value="X8"/>
    <property type="match status" value="1"/>
</dbReference>
<dbReference type="HOGENOM" id="CLU_021855_2_1_1"/>
<dbReference type="Pfam" id="PF07983">
    <property type="entry name" value="X8"/>
    <property type="match status" value="1"/>
</dbReference>
<keyword evidence="7" id="KW-0325">Glycoprotein</keyword>
<feature type="domain" description="X8" evidence="10">
    <location>
        <begin position="379"/>
        <end position="469"/>
    </location>
</feature>
<dbReference type="AlphaFoldDB" id="J5J3E8"/>